<name>A0A9W9Z240_9CNID</name>
<proteinExistence type="predicted"/>
<dbReference type="Proteomes" id="UP001163046">
    <property type="component" value="Unassembled WGS sequence"/>
</dbReference>
<protein>
    <submittedName>
        <fullName evidence="1">Uncharacterized protein</fullName>
    </submittedName>
</protein>
<gene>
    <name evidence="1" type="ORF">OS493_011215</name>
</gene>
<dbReference type="EMBL" id="MU826830">
    <property type="protein sequence ID" value="KAJ7373610.1"/>
    <property type="molecule type" value="Genomic_DNA"/>
</dbReference>
<evidence type="ECO:0000313" key="1">
    <source>
        <dbReference type="EMBL" id="KAJ7373610.1"/>
    </source>
</evidence>
<sequence>MTSCFSCRKKEKPVRKLTYQDQDKMASKKSKKAHVTFGDSKRILSYEKGEDVQELRLLFLRVFSDMLSDDVAPSNVKFQLYDESFKDYVDLGSGIKLEENAKMKAITVPTQGKKVHGCCTGITEAQDCSHVHHHCVIPMYDLVHATPPGTKLHPIKKNVPYRFWSPVSKGLVETDVSDPQKVTASGNFVNSVNTVIQPISSTPSDSSEFEPDYYWGQTMFKSNLSSTLYLGTDRDGKATLVPMADPSYPNPKALFIVNKI</sequence>
<reference evidence="1" key="1">
    <citation type="submission" date="2023-01" db="EMBL/GenBank/DDBJ databases">
        <title>Genome assembly of the deep-sea coral Lophelia pertusa.</title>
        <authorList>
            <person name="Herrera S."/>
            <person name="Cordes E."/>
        </authorList>
    </citation>
    <scope>NUCLEOTIDE SEQUENCE</scope>
    <source>
        <strain evidence="1">USNM1676648</strain>
        <tissue evidence="1">Polyp</tissue>
    </source>
</reference>
<dbReference type="OrthoDB" id="5953645at2759"/>
<comment type="caution">
    <text evidence="1">The sequence shown here is derived from an EMBL/GenBank/DDBJ whole genome shotgun (WGS) entry which is preliminary data.</text>
</comment>
<keyword evidence="2" id="KW-1185">Reference proteome</keyword>
<organism evidence="1 2">
    <name type="scientific">Desmophyllum pertusum</name>
    <dbReference type="NCBI Taxonomy" id="174260"/>
    <lineage>
        <taxon>Eukaryota</taxon>
        <taxon>Metazoa</taxon>
        <taxon>Cnidaria</taxon>
        <taxon>Anthozoa</taxon>
        <taxon>Hexacorallia</taxon>
        <taxon>Scleractinia</taxon>
        <taxon>Caryophylliina</taxon>
        <taxon>Caryophylliidae</taxon>
        <taxon>Desmophyllum</taxon>
    </lineage>
</organism>
<accession>A0A9W9Z240</accession>
<evidence type="ECO:0000313" key="2">
    <source>
        <dbReference type="Proteomes" id="UP001163046"/>
    </source>
</evidence>
<dbReference type="AlphaFoldDB" id="A0A9W9Z240"/>